<keyword evidence="5 8" id="KW-0479">Metal-binding</keyword>
<gene>
    <name evidence="8" type="primary">pnp</name>
    <name evidence="11" type="ORF">J5W02_08530</name>
</gene>
<comment type="subcellular location">
    <subcellularLocation>
        <location evidence="8">Cytoplasm</location>
    </subcellularLocation>
</comment>
<dbReference type="InterPro" id="IPR015847">
    <property type="entry name" value="ExoRNase_PH_dom2"/>
</dbReference>
<keyword evidence="7 8" id="KW-0694">RNA-binding</keyword>
<accession>A0ABS7DNH4</accession>
<dbReference type="CDD" id="cd04472">
    <property type="entry name" value="S1_PNPase"/>
    <property type="match status" value="1"/>
</dbReference>
<dbReference type="InterPro" id="IPR015848">
    <property type="entry name" value="PNPase_PH_RNA-bd_bac/org-type"/>
</dbReference>
<comment type="cofactor">
    <cofactor evidence="8">
        <name>Mg(2+)</name>
        <dbReference type="ChEBI" id="CHEBI:18420"/>
    </cofactor>
</comment>
<dbReference type="CDD" id="cd11363">
    <property type="entry name" value="RNase_PH_PNPase_1"/>
    <property type="match status" value="1"/>
</dbReference>
<name>A0ABS7DNH4_9FIRM</name>
<dbReference type="PROSITE" id="PS50084">
    <property type="entry name" value="KH_TYPE_1"/>
    <property type="match status" value="1"/>
</dbReference>
<dbReference type="EC" id="2.7.7.8" evidence="8"/>
<sequence>MFENFKVYETDFAGRPLVIETGKMGQLANGECLVRYGETVVHVAATAAAKPREGVDFFPLSVDFEEKLYSVGRIPGSYIKREGRPSDKAILTSRVIDRPIRPLFPKDMRNDVSIVCTVMSVDHDCAPEIAAMVGTSIALSVSDIPWKGPISGVSVGYVDGQYVINPTSEQRKASKMAVTVASTDSRIAMIEAGADIVSDEVMYNGIMAGHEANQKIITFIKGIQAEIGKEKFSYPSNEPNEEMLSAIKEFAMDEVKVALDTDDKSVRDARLKPIYEKVHEKFDAVYPDQAAKIDECMYKTQKYIVRRWLLDEQKRVDGRGMNDMRPLAAEVDLLPRVHGSGMFTRGQTQVLTVATLGPVSDCQMLDGIDEEESKRYIHQYNFPSYSVGETKPSRGPGRREIGHGALAERALVPVIPSVEEFPYAYRLVSEVLSSNGSTSQASICGSTLALMAAGVPIKAPVAGISCGLITEGDRWMTMVDIQGLEDFFGDMDFKVAGTHEGITAIQMDLKIDGLTPEMVKEALEKTHHARDYILDEIMLKAIPEPRKELSKYAPKMLSTLIPVEKIREVIGSGGKVIQKICAECGVKVDVEEDGHVFVSGIDAENCQRAMTIIDTIVNDPEPGAIYNGKVTRIMDFGAFVEIAPGKEGLVHISRLDVKRTEKVTDVVNVGDEVMVKVLEIDDKGRLNLSRRDALIEVEGLTPENEISDSPRRPMPRRDDRRHDDRPREDRPRASNGFIANTNKPRDLKD</sequence>
<dbReference type="InterPro" id="IPR027408">
    <property type="entry name" value="PNPase/RNase_PH_dom_sf"/>
</dbReference>
<dbReference type="InterPro" id="IPR004088">
    <property type="entry name" value="KH_dom_type_1"/>
</dbReference>
<proteinExistence type="inferred from homology"/>
<comment type="caution">
    <text evidence="11">The sequence shown here is derived from an EMBL/GenBank/DDBJ whole genome shotgun (WGS) entry which is preliminary data.</text>
</comment>
<feature type="region of interest" description="Disordered" evidence="9">
    <location>
        <begin position="699"/>
        <end position="749"/>
    </location>
</feature>
<comment type="function">
    <text evidence="8">Involved in mRNA degradation. Catalyzes the phosphorolysis of single-stranded polyribonucleotides processively in the 3'- to 5'-direction.</text>
</comment>
<dbReference type="InterPro" id="IPR036456">
    <property type="entry name" value="PNPase_PH_RNA-bd_sf"/>
</dbReference>
<feature type="binding site" evidence="8">
    <location>
        <position position="486"/>
    </location>
    <ligand>
        <name>Mg(2+)</name>
        <dbReference type="ChEBI" id="CHEBI:18420"/>
    </ligand>
</feature>
<comment type="catalytic activity">
    <reaction evidence="8">
        <text>RNA(n+1) + phosphate = RNA(n) + a ribonucleoside 5'-diphosphate</text>
        <dbReference type="Rhea" id="RHEA:22096"/>
        <dbReference type="Rhea" id="RHEA-COMP:14527"/>
        <dbReference type="Rhea" id="RHEA-COMP:17342"/>
        <dbReference type="ChEBI" id="CHEBI:43474"/>
        <dbReference type="ChEBI" id="CHEBI:57930"/>
        <dbReference type="ChEBI" id="CHEBI:140395"/>
        <dbReference type="EC" id="2.7.7.8"/>
    </reaction>
</comment>
<dbReference type="PROSITE" id="PS50126">
    <property type="entry name" value="S1"/>
    <property type="match status" value="1"/>
</dbReference>
<evidence type="ECO:0000256" key="9">
    <source>
        <dbReference type="SAM" id="MobiDB-lite"/>
    </source>
</evidence>
<dbReference type="RefSeq" id="WP_219965235.1">
    <property type="nucleotide sequence ID" value="NZ_JAGFNZ010000002.1"/>
</dbReference>
<evidence type="ECO:0000256" key="1">
    <source>
        <dbReference type="ARBA" id="ARBA00007404"/>
    </source>
</evidence>
<evidence type="ECO:0000256" key="3">
    <source>
        <dbReference type="ARBA" id="ARBA00022679"/>
    </source>
</evidence>
<evidence type="ECO:0000256" key="4">
    <source>
        <dbReference type="ARBA" id="ARBA00022695"/>
    </source>
</evidence>
<dbReference type="CDD" id="cd02393">
    <property type="entry name" value="KH-I_PNPase"/>
    <property type="match status" value="1"/>
</dbReference>
<dbReference type="CDD" id="cd11364">
    <property type="entry name" value="RNase_PH_PNPase_2"/>
    <property type="match status" value="1"/>
</dbReference>
<dbReference type="InterPro" id="IPR012340">
    <property type="entry name" value="NA-bd_OB-fold"/>
</dbReference>
<organism evidence="11 12">
    <name type="scientific">Caproiciproducens faecalis</name>
    <dbReference type="NCBI Taxonomy" id="2820301"/>
    <lineage>
        <taxon>Bacteria</taxon>
        <taxon>Bacillati</taxon>
        <taxon>Bacillota</taxon>
        <taxon>Clostridia</taxon>
        <taxon>Eubacteriales</taxon>
        <taxon>Acutalibacteraceae</taxon>
        <taxon>Caproiciproducens</taxon>
    </lineage>
</organism>
<dbReference type="SUPFAM" id="SSF54211">
    <property type="entry name" value="Ribosomal protein S5 domain 2-like"/>
    <property type="match status" value="2"/>
</dbReference>
<dbReference type="Gene3D" id="3.30.1370.10">
    <property type="entry name" value="K Homology domain, type 1"/>
    <property type="match status" value="1"/>
</dbReference>
<keyword evidence="12" id="KW-1185">Reference proteome</keyword>
<comment type="similarity">
    <text evidence="1 8">Belongs to the polyribonucleotide nucleotidyltransferase family.</text>
</comment>
<evidence type="ECO:0000313" key="12">
    <source>
        <dbReference type="Proteomes" id="UP000719942"/>
    </source>
</evidence>
<dbReference type="Gene3D" id="2.40.50.140">
    <property type="entry name" value="Nucleic acid-binding proteins"/>
    <property type="match status" value="1"/>
</dbReference>
<dbReference type="PANTHER" id="PTHR11252">
    <property type="entry name" value="POLYRIBONUCLEOTIDE NUCLEOTIDYLTRANSFERASE"/>
    <property type="match status" value="1"/>
</dbReference>
<dbReference type="Proteomes" id="UP000719942">
    <property type="component" value="Unassembled WGS sequence"/>
</dbReference>
<keyword evidence="2 8" id="KW-0963">Cytoplasm</keyword>
<dbReference type="Gene3D" id="3.30.230.70">
    <property type="entry name" value="GHMP Kinase, N-terminal domain"/>
    <property type="match status" value="2"/>
</dbReference>
<dbReference type="SUPFAM" id="SSF54791">
    <property type="entry name" value="Eukaryotic type KH-domain (KH-domain type I)"/>
    <property type="match status" value="1"/>
</dbReference>
<dbReference type="GO" id="GO:0004654">
    <property type="term" value="F:polyribonucleotide nucleotidyltransferase activity"/>
    <property type="evidence" value="ECO:0007669"/>
    <property type="project" value="UniProtKB-EC"/>
</dbReference>
<feature type="binding site" evidence="8">
    <location>
        <position position="492"/>
    </location>
    <ligand>
        <name>Mg(2+)</name>
        <dbReference type="ChEBI" id="CHEBI:18420"/>
    </ligand>
</feature>
<evidence type="ECO:0000256" key="6">
    <source>
        <dbReference type="ARBA" id="ARBA00022842"/>
    </source>
</evidence>
<feature type="domain" description="S1 motif" evidence="10">
    <location>
        <begin position="623"/>
        <end position="691"/>
    </location>
</feature>
<keyword evidence="6 8" id="KW-0460">Magnesium</keyword>
<evidence type="ECO:0000256" key="8">
    <source>
        <dbReference type="HAMAP-Rule" id="MF_01595"/>
    </source>
</evidence>
<dbReference type="InterPro" id="IPR036345">
    <property type="entry name" value="ExoRNase_PH_dom2_sf"/>
</dbReference>
<dbReference type="HAMAP" id="MF_01595">
    <property type="entry name" value="PNPase"/>
    <property type="match status" value="1"/>
</dbReference>
<dbReference type="Pfam" id="PF03725">
    <property type="entry name" value="RNase_PH_C"/>
    <property type="match status" value="1"/>
</dbReference>
<feature type="compositionally biased region" description="Basic and acidic residues" evidence="9">
    <location>
        <begin position="708"/>
        <end position="732"/>
    </location>
</feature>
<dbReference type="InterPro" id="IPR020568">
    <property type="entry name" value="Ribosomal_Su5_D2-typ_SF"/>
</dbReference>
<reference evidence="11 12" key="1">
    <citation type="submission" date="2021-03" db="EMBL/GenBank/DDBJ databases">
        <title>Caproiciproducens sp. nov. isolated from feces of cow.</title>
        <authorList>
            <person name="Choi J.-Y."/>
        </authorList>
    </citation>
    <scope>NUCLEOTIDE SEQUENCE [LARGE SCALE GENOMIC DNA]</scope>
    <source>
        <strain evidence="11 12">AGMB10547</strain>
    </source>
</reference>
<dbReference type="PANTHER" id="PTHR11252:SF0">
    <property type="entry name" value="POLYRIBONUCLEOTIDE NUCLEOTIDYLTRANSFERASE 1, MITOCHONDRIAL"/>
    <property type="match status" value="1"/>
</dbReference>
<keyword evidence="3 8" id="KW-0808">Transferase</keyword>
<dbReference type="NCBIfam" id="TIGR03591">
    <property type="entry name" value="polynuc_phos"/>
    <property type="match status" value="1"/>
</dbReference>
<evidence type="ECO:0000259" key="10">
    <source>
        <dbReference type="PROSITE" id="PS50126"/>
    </source>
</evidence>
<dbReference type="SUPFAM" id="SSF46915">
    <property type="entry name" value="Polynucleotide phosphorylase/guanosine pentaphosphate synthase (PNPase/GPSI), domain 3"/>
    <property type="match status" value="1"/>
</dbReference>
<dbReference type="InterPro" id="IPR004087">
    <property type="entry name" value="KH_dom"/>
</dbReference>
<keyword evidence="4 8" id="KW-0548">Nucleotidyltransferase</keyword>
<dbReference type="PIRSF" id="PIRSF005499">
    <property type="entry name" value="PNPase"/>
    <property type="match status" value="1"/>
</dbReference>
<evidence type="ECO:0000256" key="2">
    <source>
        <dbReference type="ARBA" id="ARBA00022490"/>
    </source>
</evidence>
<dbReference type="SUPFAM" id="SSF55666">
    <property type="entry name" value="Ribonuclease PH domain 2-like"/>
    <property type="match status" value="2"/>
</dbReference>
<dbReference type="SMART" id="SM00322">
    <property type="entry name" value="KH"/>
    <property type="match status" value="1"/>
</dbReference>
<dbReference type="NCBIfam" id="NF008805">
    <property type="entry name" value="PRK11824.1"/>
    <property type="match status" value="1"/>
</dbReference>
<evidence type="ECO:0000256" key="7">
    <source>
        <dbReference type="ARBA" id="ARBA00022884"/>
    </source>
</evidence>
<dbReference type="InterPro" id="IPR012162">
    <property type="entry name" value="PNPase"/>
</dbReference>
<dbReference type="InterPro" id="IPR001247">
    <property type="entry name" value="ExoRNase_PH_dom1"/>
</dbReference>
<evidence type="ECO:0000313" key="11">
    <source>
        <dbReference type="EMBL" id="MBW7572861.1"/>
    </source>
</evidence>
<dbReference type="SMART" id="SM00316">
    <property type="entry name" value="S1"/>
    <property type="match status" value="1"/>
</dbReference>
<dbReference type="SUPFAM" id="SSF50249">
    <property type="entry name" value="Nucleic acid-binding proteins"/>
    <property type="match status" value="1"/>
</dbReference>
<dbReference type="Pfam" id="PF00013">
    <property type="entry name" value="KH_1"/>
    <property type="match status" value="1"/>
</dbReference>
<dbReference type="Pfam" id="PF01138">
    <property type="entry name" value="RNase_PH"/>
    <property type="match status" value="2"/>
</dbReference>
<dbReference type="Pfam" id="PF00575">
    <property type="entry name" value="S1"/>
    <property type="match status" value="1"/>
</dbReference>
<dbReference type="InterPro" id="IPR036612">
    <property type="entry name" value="KH_dom_type_1_sf"/>
</dbReference>
<protein>
    <recommendedName>
        <fullName evidence="8">Polyribonucleotide nucleotidyltransferase</fullName>
        <ecNumber evidence="8">2.7.7.8</ecNumber>
    </recommendedName>
    <alternativeName>
        <fullName evidence="8">Polynucleotide phosphorylase</fullName>
        <shortName evidence="8">PNPase</shortName>
    </alternativeName>
</protein>
<dbReference type="InterPro" id="IPR003029">
    <property type="entry name" value="S1_domain"/>
</dbReference>
<dbReference type="EMBL" id="JAGFNZ010000002">
    <property type="protein sequence ID" value="MBW7572861.1"/>
    <property type="molecule type" value="Genomic_DNA"/>
</dbReference>
<evidence type="ECO:0000256" key="5">
    <source>
        <dbReference type="ARBA" id="ARBA00022723"/>
    </source>
</evidence>
<dbReference type="Pfam" id="PF03726">
    <property type="entry name" value="PNPase"/>
    <property type="match status" value="1"/>
</dbReference>